<dbReference type="InterPro" id="IPR012328">
    <property type="entry name" value="Chalcone/stilbene_synt_C"/>
</dbReference>
<dbReference type="SUPFAM" id="SSF53901">
    <property type="entry name" value="Thiolase-like"/>
    <property type="match status" value="1"/>
</dbReference>
<evidence type="ECO:0000256" key="2">
    <source>
        <dbReference type="ARBA" id="ARBA00022679"/>
    </source>
</evidence>
<dbReference type="PANTHER" id="PTHR11877">
    <property type="entry name" value="HYDROXYMETHYLGLUTARYL-COA SYNTHASE"/>
    <property type="match status" value="1"/>
</dbReference>
<dbReference type="GO" id="GO:0016210">
    <property type="term" value="F:naringenin-chalcone synthase activity"/>
    <property type="evidence" value="ECO:0007669"/>
    <property type="project" value="UniProtKB-EC"/>
</dbReference>
<keyword evidence="2 6" id="KW-0808">Transferase</keyword>
<dbReference type="EC" id="2.3.1.74" evidence="6"/>
<dbReference type="EMBL" id="CADCVS010000599">
    <property type="protein sequence ID" value="CAA9539441.1"/>
    <property type="molecule type" value="Genomic_DNA"/>
</dbReference>
<dbReference type="PANTHER" id="PTHR11877:SF46">
    <property type="entry name" value="TYPE III POLYKETIDE SYNTHASE A"/>
    <property type="match status" value="1"/>
</dbReference>
<dbReference type="Pfam" id="PF00195">
    <property type="entry name" value="Chal_sti_synt_N"/>
    <property type="match status" value="1"/>
</dbReference>
<evidence type="ECO:0000313" key="6">
    <source>
        <dbReference type="EMBL" id="CAA9539441.1"/>
    </source>
</evidence>
<evidence type="ECO:0000259" key="5">
    <source>
        <dbReference type="Pfam" id="PF02797"/>
    </source>
</evidence>
<protein>
    <submittedName>
        <fullName evidence="6">Naringenin-chalcone synthase</fullName>
        <ecNumber evidence="6">2.3.1.74</ecNumber>
    </submittedName>
</protein>
<evidence type="ECO:0000256" key="3">
    <source>
        <dbReference type="PIRSR" id="PIRSR000451-1"/>
    </source>
</evidence>
<dbReference type="Pfam" id="PF02797">
    <property type="entry name" value="Chal_sti_synt_C"/>
    <property type="match status" value="1"/>
</dbReference>
<name>A0A6J4U6G4_9ACTN</name>
<dbReference type="InterPro" id="IPR001099">
    <property type="entry name" value="Chalcone/stilbene_synt_N"/>
</dbReference>
<comment type="similarity">
    <text evidence="1">Belongs to the thiolase-like superfamily. Chalcone/stilbene synthases family.</text>
</comment>
<dbReference type="GO" id="GO:0030639">
    <property type="term" value="P:polyketide biosynthetic process"/>
    <property type="evidence" value="ECO:0007669"/>
    <property type="project" value="TreeGrafter"/>
</dbReference>
<evidence type="ECO:0000259" key="4">
    <source>
        <dbReference type="Pfam" id="PF00195"/>
    </source>
</evidence>
<accession>A0A6J4U6G4</accession>
<dbReference type="PIRSF" id="PIRSF000451">
    <property type="entry name" value="PKS_III"/>
    <property type="match status" value="1"/>
</dbReference>
<gene>
    <name evidence="6" type="ORF">AVDCRST_MAG30-4585</name>
</gene>
<sequence>MSPASIASVASAVPGLKQEQSTLWEGFFDRHYEGSELAEQVFRNAGVETRHGVVDPTQEDISGWSTGQRMARFVEEAMPLGEEALRTALTGAGLTPEDVGLLAVVSCTGYATPGLDILLARDLGMPADVQRLHIGHMGCYAAIPGLAAAADAVVARGKTAALLCLELTSLHVQPAEEDAGQMVAHALFADAAAAVALRPEPDALGLEVVDVVARTDVAKSALMTWDVTDHGFRMGLSPRVPAVLRKHVGSVAEDMLAAHGLRPADVAGWAVHPGGPRIVEAVTKRLKLSQEQVAESQGVLRDYGNCSSATVLLILERMLAADRLKRGDHVVAMAFGPGLTLYMTLLRVR</sequence>
<feature type="domain" description="Chalcone/stilbene synthase C-terminal" evidence="5">
    <location>
        <begin position="224"/>
        <end position="347"/>
    </location>
</feature>
<keyword evidence="6" id="KW-0012">Acyltransferase</keyword>
<dbReference type="Gene3D" id="3.40.47.10">
    <property type="match status" value="2"/>
</dbReference>
<proteinExistence type="inferred from homology"/>
<evidence type="ECO:0000256" key="1">
    <source>
        <dbReference type="ARBA" id="ARBA00005531"/>
    </source>
</evidence>
<feature type="active site" description="Acyl-thioester intermediate" evidence="3">
    <location>
        <position position="139"/>
    </location>
</feature>
<organism evidence="6">
    <name type="scientific">uncultured Solirubrobacteraceae bacterium</name>
    <dbReference type="NCBI Taxonomy" id="1162706"/>
    <lineage>
        <taxon>Bacteria</taxon>
        <taxon>Bacillati</taxon>
        <taxon>Actinomycetota</taxon>
        <taxon>Thermoleophilia</taxon>
        <taxon>Solirubrobacterales</taxon>
        <taxon>Solirubrobacteraceae</taxon>
        <taxon>environmental samples</taxon>
    </lineage>
</organism>
<feature type="domain" description="Chalcone/stilbene synthase N-terminal" evidence="4">
    <location>
        <begin position="67"/>
        <end position="198"/>
    </location>
</feature>
<dbReference type="InterPro" id="IPR016039">
    <property type="entry name" value="Thiolase-like"/>
</dbReference>
<dbReference type="InterPro" id="IPR011141">
    <property type="entry name" value="Polyketide_synthase_type-III"/>
</dbReference>
<dbReference type="AlphaFoldDB" id="A0A6J4U6G4"/>
<reference evidence="6" key="1">
    <citation type="submission" date="2020-02" db="EMBL/GenBank/DDBJ databases">
        <authorList>
            <person name="Meier V. D."/>
        </authorList>
    </citation>
    <scope>NUCLEOTIDE SEQUENCE</scope>
    <source>
        <strain evidence="6">AVDCRST_MAG30</strain>
    </source>
</reference>